<gene>
    <name evidence="1" type="ORF">FWILDA_LOCUS2810</name>
</gene>
<comment type="caution">
    <text evidence="1">The sequence shown here is derived from an EMBL/GenBank/DDBJ whole genome shotgun (WGS) entry which is preliminary data.</text>
</comment>
<keyword evidence="2" id="KW-1185">Reference proteome</keyword>
<evidence type="ECO:0000313" key="2">
    <source>
        <dbReference type="Proteomes" id="UP001153678"/>
    </source>
</evidence>
<evidence type="ECO:0000313" key="1">
    <source>
        <dbReference type="EMBL" id="CAI2166915.1"/>
    </source>
</evidence>
<dbReference type="EMBL" id="CAMKVN010000345">
    <property type="protein sequence ID" value="CAI2166915.1"/>
    <property type="molecule type" value="Genomic_DNA"/>
</dbReference>
<dbReference type="AlphaFoldDB" id="A0A9W4WNG6"/>
<proteinExistence type="predicted"/>
<protein>
    <submittedName>
        <fullName evidence="1">19276_t:CDS:1</fullName>
    </submittedName>
</protein>
<dbReference type="Proteomes" id="UP001153678">
    <property type="component" value="Unassembled WGS sequence"/>
</dbReference>
<reference evidence="1" key="1">
    <citation type="submission" date="2022-08" db="EMBL/GenBank/DDBJ databases">
        <authorList>
            <person name="Kallberg Y."/>
            <person name="Tangrot J."/>
            <person name="Rosling A."/>
        </authorList>
    </citation>
    <scope>NUCLEOTIDE SEQUENCE</scope>
    <source>
        <strain evidence="1">Wild A</strain>
    </source>
</reference>
<name>A0A9W4WNG6_9GLOM</name>
<organism evidence="1 2">
    <name type="scientific">Funneliformis geosporum</name>
    <dbReference type="NCBI Taxonomy" id="1117311"/>
    <lineage>
        <taxon>Eukaryota</taxon>
        <taxon>Fungi</taxon>
        <taxon>Fungi incertae sedis</taxon>
        <taxon>Mucoromycota</taxon>
        <taxon>Glomeromycotina</taxon>
        <taxon>Glomeromycetes</taxon>
        <taxon>Glomerales</taxon>
        <taxon>Glomeraceae</taxon>
        <taxon>Funneliformis</taxon>
    </lineage>
</organism>
<accession>A0A9W4WNG6</accession>
<sequence>MDELIEVPFGISSSLFIARVIIIHGFPFQHIKFYPELENIYMYIGKIVQNKIQSVNPERILEASQIRDKFGDRKKFLYREINSHNNNAILSKGFMDAIFQGSLKMKLG</sequence>